<dbReference type="InterPro" id="IPR009010">
    <property type="entry name" value="Asp_de-COase-like_dom_sf"/>
</dbReference>
<dbReference type="GO" id="GO:0035494">
    <property type="term" value="P:SNARE complex disassembly"/>
    <property type="evidence" value="ECO:0007669"/>
    <property type="project" value="InterPro"/>
</dbReference>
<keyword evidence="13 18" id="KW-0460">Magnesium</keyword>
<evidence type="ECO:0000256" key="18">
    <source>
        <dbReference type="RuleBase" id="RU367045"/>
    </source>
</evidence>
<comment type="function">
    <text evidence="18">Required for vesicle-mediated transport. Catalyzes the fusion of transport vesicles within the Golgi cisternae. Is also required for transport from the endoplasmic reticulum to the Golgi stack. Seems to function as a fusion protein required for the delivery of cargo proteins to all compartments of the Golgi stack independent of vesicle origin.</text>
</comment>
<evidence type="ECO:0000256" key="11">
    <source>
        <dbReference type="ARBA" id="ARBA00022801"/>
    </source>
</evidence>
<dbReference type="FunFam" id="3.40.50.300:FF:000166">
    <property type="entry name" value="vesicle-fusing ATPase isoform X1"/>
    <property type="match status" value="1"/>
</dbReference>
<evidence type="ECO:0000313" key="23">
    <source>
        <dbReference type="Proteomes" id="UP000261420"/>
    </source>
</evidence>
<evidence type="ECO:0000256" key="5">
    <source>
        <dbReference type="ARBA" id="ARBA00022448"/>
    </source>
</evidence>
<keyword evidence="18" id="KW-0931">ER-Golgi transport</keyword>
<evidence type="ECO:0000259" key="21">
    <source>
        <dbReference type="SMART" id="SM01073"/>
    </source>
</evidence>
<dbReference type="FunFam" id="1.10.8.60:FF:000031">
    <property type="entry name" value="vesicle-fusing ATPase isoform X1"/>
    <property type="match status" value="1"/>
</dbReference>
<organism evidence="22 23">
    <name type="scientific">Seriola dumerili</name>
    <name type="common">Greater amberjack</name>
    <name type="synonym">Caranx dumerili</name>
    <dbReference type="NCBI Taxonomy" id="41447"/>
    <lineage>
        <taxon>Eukaryota</taxon>
        <taxon>Metazoa</taxon>
        <taxon>Chordata</taxon>
        <taxon>Craniata</taxon>
        <taxon>Vertebrata</taxon>
        <taxon>Euteleostomi</taxon>
        <taxon>Actinopterygii</taxon>
        <taxon>Neopterygii</taxon>
        <taxon>Teleostei</taxon>
        <taxon>Neoteleostei</taxon>
        <taxon>Acanthomorphata</taxon>
        <taxon>Carangaria</taxon>
        <taxon>Carangiformes</taxon>
        <taxon>Carangidae</taxon>
        <taxon>Seriola</taxon>
    </lineage>
</organism>
<dbReference type="InterPro" id="IPR003593">
    <property type="entry name" value="AAA+_ATPase"/>
</dbReference>
<keyword evidence="15" id="KW-0007">Acetylation</keyword>
<dbReference type="Gene3D" id="2.40.40.20">
    <property type="match status" value="1"/>
</dbReference>
<dbReference type="SMART" id="SM01073">
    <property type="entry name" value="CDC48_N"/>
    <property type="match status" value="1"/>
</dbReference>
<dbReference type="InterPro" id="IPR039812">
    <property type="entry name" value="Vesicle-fus_ATPase"/>
</dbReference>
<evidence type="ECO:0000256" key="1">
    <source>
        <dbReference type="ARBA" id="ARBA00004496"/>
    </source>
</evidence>
<evidence type="ECO:0000259" key="19">
    <source>
        <dbReference type="SMART" id="SM00382"/>
    </source>
</evidence>
<keyword evidence="10 18" id="KW-0547">Nucleotide-binding</keyword>
<feature type="domain" description="CDC48 N-terminal subdomain" evidence="21">
    <location>
        <begin position="5"/>
        <end position="85"/>
    </location>
</feature>
<keyword evidence="6 18" id="KW-0963">Cytoplasm</keyword>
<dbReference type="SUPFAM" id="SSF52540">
    <property type="entry name" value="P-loop containing nucleoside triphosphate hydrolases"/>
    <property type="match status" value="2"/>
</dbReference>
<dbReference type="InterPro" id="IPR003960">
    <property type="entry name" value="ATPase_AAA_CS"/>
</dbReference>
<dbReference type="GeneTree" id="ENSGT00530000064085"/>
<feature type="domain" description="AAA+ ATPase" evidence="19">
    <location>
        <begin position="536"/>
        <end position="672"/>
    </location>
</feature>
<accession>A0A3B4TTP0</accession>
<proteinExistence type="inferred from homology"/>
<dbReference type="CTD" id="368483"/>
<dbReference type="Pfam" id="PF00004">
    <property type="entry name" value="AAA"/>
    <property type="match status" value="2"/>
</dbReference>
<evidence type="ECO:0000256" key="17">
    <source>
        <dbReference type="ARBA" id="ARBA00048883"/>
    </source>
</evidence>
<dbReference type="OMA" id="CFDNEIA"/>
<dbReference type="PANTHER" id="PTHR23078">
    <property type="entry name" value="VESICULAR-FUSION PROTEIN NSF"/>
    <property type="match status" value="1"/>
</dbReference>
<dbReference type="FunFam" id="3.10.330.10:FF:000003">
    <property type="entry name" value="vesicle-fusing ATPase isoform X1"/>
    <property type="match status" value="1"/>
</dbReference>
<dbReference type="Pfam" id="PF21964">
    <property type="entry name" value="NSF_ATPase_lid"/>
    <property type="match status" value="1"/>
</dbReference>
<dbReference type="FunFam" id="1.10.8.60:FF:000026">
    <property type="entry name" value="vesicle-fusing ATPase isoform X1"/>
    <property type="match status" value="1"/>
</dbReference>
<evidence type="ECO:0000259" key="20">
    <source>
        <dbReference type="SMART" id="SM01072"/>
    </source>
</evidence>
<dbReference type="SUPFAM" id="SSF50692">
    <property type="entry name" value="ADC-like"/>
    <property type="match status" value="1"/>
</dbReference>
<comment type="cofactor">
    <cofactor evidence="18">
        <name>Mg(2+)</name>
        <dbReference type="ChEBI" id="CHEBI:18420"/>
    </cofactor>
    <text evidence="18">Binds 1 Mg(2+) ion per subunit.</text>
</comment>
<dbReference type="SUPFAM" id="SSF54585">
    <property type="entry name" value="Cdc48 domain 2-like"/>
    <property type="match status" value="1"/>
</dbReference>
<dbReference type="PROSITE" id="PS00674">
    <property type="entry name" value="AAA"/>
    <property type="match status" value="1"/>
</dbReference>
<protein>
    <recommendedName>
        <fullName evidence="4 18">Vesicle-fusing ATPase</fullName>
        <ecNumber evidence="3 18">3.6.4.6</ecNumber>
    </recommendedName>
</protein>
<dbReference type="GO" id="GO:0043001">
    <property type="term" value="P:Golgi to plasma membrane protein transport"/>
    <property type="evidence" value="ECO:0007669"/>
    <property type="project" value="TreeGrafter"/>
</dbReference>
<dbReference type="InterPro" id="IPR003959">
    <property type="entry name" value="ATPase_AAA_core"/>
</dbReference>
<dbReference type="GO" id="GO:0005795">
    <property type="term" value="C:Golgi stack"/>
    <property type="evidence" value="ECO:0007669"/>
    <property type="project" value="TreeGrafter"/>
</dbReference>
<dbReference type="InterPro" id="IPR041569">
    <property type="entry name" value="AAA_lid_3"/>
</dbReference>
<keyword evidence="8 18" id="KW-0479">Metal-binding</keyword>
<dbReference type="Ensembl" id="ENSSDUT00000009586.1">
    <property type="protein sequence ID" value="ENSSDUP00000009402.1"/>
    <property type="gene ID" value="ENSSDUG00000006845.1"/>
</dbReference>
<dbReference type="FunFam" id="3.40.50.300:FF:000187">
    <property type="entry name" value="Vesicular-fusion ATPase SEC18"/>
    <property type="match status" value="1"/>
</dbReference>
<name>A0A3B4TTP0_SERDU</name>
<evidence type="ECO:0000256" key="4">
    <source>
        <dbReference type="ARBA" id="ARBA00019912"/>
    </source>
</evidence>
<comment type="subunit">
    <text evidence="16">Homohexamer. Interacts with GABARAP and GABARAPL2. Interacts with GRIA2. Interacts with PLK2, leading to disrupt the interaction with GRIA2. Interacts with MUSK; may regulate MUSK endocytosis and activity. Interacts with CDK16.</text>
</comment>
<dbReference type="GO" id="GO:0016887">
    <property type="term" value="F:ATP hydrolysis activity"/>
    <property type="evidence" value="ECO:0007669"/>
    <property type="project" value="InterPro"/>
</dbReference>
<dbReference type="Pfam" id="PF17862">
    <property type="entry name" value="AAA_lid_3"/>
    <property type="match status" value="1"/>
</dbReference>
<evidence type="ECO:0000256" key="9">
    <source>
        <dbReference type="ARBA" id="ARBA00022737"/>
    </source>
</evidence>
<dbReference type="InterPro" id="IPR054419">
    <property type="entry name" value="NSF_ATPase_lid"/>
</dbReference>
<evidence type="ECO:0000256" key="3">
    <source>
        <dbReference type="ARBA" id="ARBA00012674"/>
    </source>
</evidence>
<feature type="domain" description="AAA+ ATPase" evidence="19">
    <location>
        <begin position="253"/>
        <end position="400"/>
    </location>
</feature>
<evidence type="ECO:0000256" key="7">
    <source>
        <dbReference type="ARBA" id="ARBA00022553"/>
    </source>
</evidence>
<evidence type="ECO:0000256" key="15">
    <source>
        <dbReference type="ARBA" id="ARBA00022990"/>
    </source>
</evidence>
<dbReference type="Gene3D" id="1.10.8.60">
    <property type="match status" value="2"/>
</dbReference>
<dbReference type="SMART" id="SM00382">
    <property type="entry name" value="AAA"/>
    <property type="match status" value="2"/>
</dbReference>
<dbReference type="Gene3D" id="3.10.330.10">
    <property type="match status" value="1"/>
</dbReference>
<dbReference type="PANTHER" id="PTHR23078:SF3">
    <property type="entry name" value="VESICLE-FUSING ATPASE"/>
    <property type="match status" value="1"/>
</dbReference>
<keyword evidence="5 18" id="KW-0813">Transport</keyword>
<dbReference type="AlphaFoldDB" id="A0A3B4TTP0"/>
<dbReference type="GO" id="GO:0005524">
    <property type="term" value="F:ATP binding"/>
    <property type="evidence" value="ECO:0007669"/>
    <property type="project" value="UniProtKB-UniRule"/>
</dbReference>
<dbReference type="CDD" id="cd19504">
    <property type="entry name" value="RecA-like_NSF-SEC18_r1-like"/>
    <property type="match status" value="1"/>
</dbReference>
<feature type="domain" description="CDC48" evidence="20">
    <location>
        <begin position="111"/>
        <end position="184"/>
    </location>
</feature>
<reference evidence="22" key="1">
    <citation type="submission" date="2025-08" db="UniProtKB">
        <authorList>
            <consortium name="Ensembl"/>
        </authorList>
    </citation>
    <scope>IDENTIFICATION</scope>
</reference>
<keyword evidence="23" id="KW-1185">Reference proteome</keyword>
<dbReference type="FunFam" id="2.40.40.20:FF:000006">
    <property type="entry name" value="vesicle-fusing ATPase isoform X1"/>
    <property type="match status" value="1"/>
</dbReference>
<evidence type="ECO:0000256" key="6">
    <source>
        <dbReference type="ARBA" id="ARBA00022490"/>
    </source>
</evidence>
<comment type="subcellular location">
    <subcellularLocation>
        <location evidence="1 18">Cytoplasm</location>
    </subcellularLocation>
</comment>
<keyword evidence="7" id="KW-0597">Phosphoprotein</keyword>
<dbReference type="GeneID" id="111223780"/>
<dbReference type="SMART" id="SM01072">
    <property type="entry name" value="CDC48_2"/>
    <property type="match status" value="1"/>
</dbReference>
<dbReference type="Pfam" id="PF02359">
    <property type="entry name" value="CDC48_N"/>
    <property type="match status" value="1"/>
</dbReference>
<dbReference type="GO" id="GO:0006891">
    <property type="term" value="P:intra-Golgi vesicle-mediated transport"/>
    <property type="evidence" value="ECO:0007669"/>
    <property type="project" value="TreeGrafter"/>
</dbReference>
<evidence type="ECO:0000256" key="10">
    <source>
        <dbReference type="ARBA" id="ARBA00022741"/>
    </source>
</evidence>
<dbReference type="RefSeq" id="XP_022603769.1">
    <property type="nucleotide sequence ID" value="XM_022748048.1"/>
</dbReference>
<dbReference type="EC" id="3.6.4.6" evidence="3 18"/>
<dbReference type="Pfam" id="PF02933">
    <property type="entry name" value="CDC48_2"/>
    <property type="match status" value="1"/>
</dbReference>
<evidence type="ECO:0000256" key="8">
    <source>
        <dbReference type="ARBA" id="ARBA00022723"/>
    </source>
</evidence>
<comment type="catalytic activity">
    <reaction evidence="17 18">
        <text>ATP + H2O = ADP + phosphate + H(+)</text>
        <dbReference type="Rhea" id="RHEA:13065"/>
        <dbReference type="ChEBI" id="CHEBI:15377"/>
        <dbReference type="ChEBI" id="CHEBI:15378"/>
        <dbReference type="ChEBI" id="CHEBI:30616"/>
        <dbReference type="ChEBI" id="CHEBI:43474"/>
        <dbReference type="ChEBI" id="CHEBI:456216"/>
        <dbReference type="EC" id="3.6.4.6"/>
    </reaction>
</comment>
<sequence length="745" mass="82539">MAARTMQAARCPTDELSLTNCAVVSEKDLQSGQHVTVKTTPNHKFVFTVKTHHTVAPGTIAFSLPQRKWAGLSIGQEVEVSNYNFDKSKQCIGAMTIEIDFLQKKSTDSSPYDSDRMAAEFIQQFNNQAFSVTQQLVFTFCDKLFGLVVKDIEAMDASILKGEPASGKKQQKIDNGLMVGNSQVIFEKAESSSLTLVGKAKTKEARQTIINPDWNFEKMGIGGLDKEFSDIFRRAFASRVFPPDIVEQMGCKHVKGILLFGPPGCGKTLMARQIGKMLNAREPKVVNGPEILNKYVGESEANIRKLFADAEDEQKRLGANSGLHIIIFDELDAICKQRGTGASSTGVHDTVVNQLLSKIDGVEQLNNILVIGMTNRPDLIDDALMRPGRFEVKMEISLPDEKGRVQILTIHTNKMRNFNLLAGDVNIKELAAETKNYSGAELEGLVRAAQSTAMNRHIKATSTVEVDMERAEKLQVTRDDFLGSLNNDIKPAFGTNQEDYASYIMNGIIKWGDPVTHVLDDGELLVQQTKNSDRTPLVAVLLEGPPHSGKTALAAKIAEDSQFPFIKICSPDKMIGHSEISKCQAIKKVFDDAYKSQLSCVVVDDIERLLDYVPIGPRFSNLVLQALLVLLKKAPPKGRKLLIIGTTSRKDVLQEMEMLDAFSTTIHIPNISTGEQLVDALELLGSFTDKERASIAQQLKGKRVWIGIKKLLVLIEMSLQMDHDYRVTKFLSLLRDEGADRSFYE</sequence>
<evidence type="ECO:0000256" key="12">
    <source>
        <dbReference type="ARBA" id="ARBA00022840"/>
    </source>
</evidence>
<dbReference type="GO" id="GO:0046872">
    <property type="term" value="F:metal ion binding"/>
    <property type="evidence" value="ECO:0007669"/>
    <property type="project" value="UniProtKB-UniRule"/>
</dbReference>
<keyword evidence="14 18" id="KW-0653">Protein transport</keyword>
<reference evidence="22" key="2">
    <citation type="submission" date="2025-09" db="UniProtKB">
        <authorList>
            <consortium name="Ensembl"/>
        </authorList>
    </citation>
    <scope>IDENTIFICATION</scope>
</reference>
<evidence type="ECO:0000256" key="13">
    <source>
        <dbReference type="ARBA" id="ARBA00022842"/>
    </source>
</evidence>
<keyword evidence="12 18" id="KW-0067">ATP-binding</keyword>
<evidence type="ECO:0000256" key="2">
    <source>
        <dbReference type="ARBA" id="ARBA00006914"/>
    </source>
</evidence>
<evidence type="ECO:0000313" key="22">
    <source>
        <dbReference type="Ensembl" id="ENSSDUP00000009402.1"/>
    </source>
</evidence>
<keyword evidence="11 18" id="KW-0378">Hydrolase</keyword>
<dbReference type="InterPro" id="IPR003338">
    <property type="entry name" value="CDC4_N-term_subdom"/>
</dbReference>
<dbReference type="Gene3D" id="3.40.50.300">
    <property type="entry name" value="P-loop containing nucleotide triphosphate hydrolases"/>
    <property type="match status" value="2"/>
</dbReference>
<evidence type="ECO:0000256" key="16">
    <source>
        <dbReference type="ARBA" id="ARBA00046527"/>
    </source>
</evidence>
<dbReference type="Proteomes" id="UP000261420">
    <property type="component" value="Unplaced"/>
</dbReference>
<evidence type="ECO:0000256" key="14">
    <source>
        <dbReference type="ARBA" id="ARBA00022927"/>
    </source>
</evidence>
<keyword evidence="9" id="KW-0677">Repeat</keyword>
<dbReference type="InterPro" id="IPR004201">
    <property type="entry name" value="Cdc48_dom2"/>
</dbReference>
<comment type="similarity">
    <text evidence="2 18">Belongs to the AAA ATPase family.</text>
</comment>
<dbReference type="InterPro" id="IPR029067">
    <property type="entry name" value="CDC48_domain_2-like_sf"/>
</dbReference>
<dbReference type="InterPro" id="IPR027417">
    <property type="entry name" value="P-loop_NTPase"/>
</dbReference>